<organism evidence="1 2">
    <name type="scientific">Sphaerodactylus townsendi</name>
    <dbReference type="NCBI Taxonomy" id="933632"/>
    <lineage>
        <taxon>Eukaryota</taxon>
        <taxon>Metazoa</taxon>
        <taxon>Chordata</taxon>
        <taxon>Craniata</taxon>
        <taxon>Vertebrata</taxon>
        <taxon>Euteleostomi</taxon>
        <taxon>Lepidosauria</taxon>
        <taxon>Squamata</taxon>
        <taxon>Bifurcata</taxon>
        <taxon>Gekkota</taxon>
        <taxon>Sphaerodactylidae</taxon>
        <taxon>Sphaerodactylus</taxon>
    </lineage>
</organism>
<dbReference type="Proteomes" id="UP000827872">
    <property type="component" value="Linkage Group LG06"/>
</dbReference>
<evidence type="ECO:0000313" key="2">
    <source>
        <dbReference type="Proteomes" id="UP000827872"/>
    </source>
</evidence>
<proteinExistence type="predicted"/>
<gene>
    <name evidence="1" type="ORF">K3G42_003787</name>
</gene>
<reference evidence="1" key="1">
    <citation type="submission" date="2021-08" db="EMBL/GenBank/DDBJ databases">
        <title>The first chromosome-level gecko genome reveals the dynamic sex chromosomes of Neotropical dwarf geckos (Sphaerodactylidae: Sphaerodactylus).</title>
        <authorList>
            <person name="Pinto B.J."/>
            <person name="Keating S.E."/>
            <person name="Gamble T."/>
        </authorList>
    </citation>
    <scope>NUCLEOTIDE SEQUENCE</scope>
    <source>
        <strain evidence="1">TG3544</strain>
    </source>
</reference>
<dbReference type="EMBL" id="CM037619">
    <property type="protein sequence ID" value="KAH8006417.1"/>
    <property type="molecule type" value="Genomic_DNA"/>
</dbReference>
<accession>A0ACB8FM98</accession>
<name>A0ACB8FM98_9SAUR</name>
<protein>
    <submittedName>
        <fullName evidence="1">Uncharacterized protein</fullName>
    </submittedName>
</protein>
<comment type="caution">
    <text evidence="1">The sequence shown here is derived from an EMBL/GenBank/DDBJ whole genome shotgun (WGS) entry which is preliminary data.</text>
</comment>
<keyword evidence="2" id="KW-1185">Reference proteome</keyword>
<evidence type="ECO:0000313" key="1">
    <source>
        <dbReference type="EMBL" id="KAH8006417.1"/>
    </source>
</evidence>
<sequence>MAHRFSEEQLAIVKEVFSHFDTDGNGTVTPEELGTALRSLEHILLHLGEKFTDEKMEHMIKEADVDGDGKGTRGK</sequence>